<dbReference type="RefSeq" id="WP_378287789.1">
    <property type="nucleotide sequence ID" value="NZ_JBHSON010000076.1"/>
</dbReference>
<organism evidence="3 4">
    <name type="scientific">Actinomadura rugatobispora</name>
    <dbReference type="NCBI Taxonomy" id="1994"/>
    <lineage>
        <taxon>Bacteria</taxon>
        <taxon>Bacillati</taxon>
        <taxon>Actinomycetota</taxon>
        <taxon>Actinomycetes</taxon>
        <taxon>Streptosporangiales</taxon>
        <taxon>Thermomonosporaceae</taxon>
        <taxon>Actinomadura</taxon>
    </lineage>
</organism>
<keyword evidence="4" id="KW-1185">Reference proteome</keyword>
<protein>
    <submittedName>
        <fullName evidence="3">MerR family transcriptional regulator</fullName>
    </submittedName>
</protein>
<keyword evidence="1" id="KW-0238">DNA-binding</keyword>
<dbReference type="SUPFAM" id="SSF46955">
    <property type="entry name" value="Putative DNA-binding domain"/>
    <property type="match status" value="1"/>
</dbReference>
<name>A0ABW1AAS9_9ACTN</name>
<dbReference type="SMART" id="SM00422">
    <property type="entry name" value="HTH_MERR"/>
    <property type="match status" value="1"/>
</dbReference>
<dbReference type="InterPro" id="IPR009061">
    <property type="entry name" value="DNA-bd_dom_put_sf"/>
</dbReference>
<feature type="domain" description="HTH merR-type" evidence="2">
    <location>
        <begin position="11"/>
        <end position="79"/>
    </location>
</feature>
<dbReference type="PROSITE" id="PS50937">
    <property type="entry name" value="HTH_MERR_2"/>
    <property type="match status" value="1"/>
</dbReference>
<dbReference type="CDD" id="cd04761">
    <property type="entry name" value="HTH_MerR-SF"/>
    <property type="match status" value="1"/>
</dbReference>
<dbReference type="PANTHER" id="PTHR30204">
    <property type="entry name" value="REDOX-CYCLING DRUG-SENSING TRANSCRIPTIONAL ACTIVATOR SOXR"/>
    <property type="match status" value="1"/>
</dbReference>
<evidence type="ECO:0000313" key="3">
    <source>
        <dbReference type="EMBL" id="MFC5751828.1"/>
    </source>
</evidence>
<dbReference type="PRINTS" id="PR00040">
    <property type="entry name" value="HTHMERR"/>
</dbReference>
<dbReference type="Gene3D" id="1.10.1660.10">
    <property type="match status" value="1"/>
</dbReference>
<evidence type="ECO:0000313" key="4">
    <source>
        <dbReference type="Proteomes" id="UP001596074"/>
    </source>
</evidence>
<proteinExistence type="predicted"/>
<dbReference type="Proteomes" id="UP001596074">
    <property type="component" value="Unassembled WGS sequence"/>
</dbReference>
<evidence type="ECO:0000256" key="1">
    <source>
        <dbReference type="ARBA" id="ARBA00023125"/>
    </source>
</evidence>
<dbReference type="Pfam" id="PF13411">
    <property type="entry name" value="MerR_1"/>
    <property type="match status" value="1"/>
</dbReference>
<dbReference type="InterPro" id="IPR000551">
    <property type="entry name" value="MerR-type_HTH_dom"/>
</dbReference>
<accession>A0ABW1AAS9</accession>
<reference evidence="4" key="1">
    <citation type="journal article" date="2019" name="Int. J. Syst. Evol. Microbiol.">
        <title>The Global Catalogue of Microorganisms (GCM) 10K type strain sequencing project: providing services to taxonomists for standard genome sequencing and annotation.</title>
        <authorList>
            <consortium name="The Broad Institute Genomics Platform"/>
            <consortium name="The Broad Institute Genome Sequencing Center for Infectious Disease"/>
            <person name="Wu L."/>
            <person name="Ma J."/>
        </authorList>
    </citation>
    <scope>NUCLEOTIDE SEQUENCE [LARGE SCALE GENOMIC DNA]</scope>
    <source>
        <strain evidence="4">KCTC 42087</strain>
    </source>
</reference>
<evidence type="ECO:0000259" key="2">
    <source>
        <dbReference type="PROSITE" id="PS50937"/>
    </source>
</evidence>
<dbReference type="PANTHER" id="PTHR30204:SF93">
    <property type="entry name" value="HTH MERR-TYPE DOMAIN-CONTAINING PROTEIN"/>
    <property type="match status" value="1"/>
</dbReference>
<dbReference type="InterPro" id="IPR047057">
    <property type="entry name" value="MerR_fam"/>
</dbReference>
<dbReference type="EMBL" id="JBHSON010000076">
    <property type="protein sequence ID" value="MFC5751828.1"/>
    <property type="molecule type" value="Genomic_DNA"/>
</dbReference>
<sequence>MEVQVAVGDDTIGIGELARLAGVPVRTVRFYCDEGVLEARRSTGGHRRFDRGAVERLRLVRRLRALGLGLPAIVGVLTGERALDETIAAERAALDLEMAGLAWRRASLRAVEEAAPAERAARLGLLAVVEGGGRAAYEAVASLWRDLAVAPMPPAMMDALVAGVVPEPPAEPAPGQVVAYAELVVLTADRALRRRLHERAKANAPHIADESALLTGIDEACAMAAPGFLAGEPPGPGPALDRLVMAHAEVRGGSDTPEFRRALYDRLVAQAEPEIDRYWRLAAEVTGDPVTLGAAHGWLVRGLAAAV</sequence>
<gene>
    <name evidence="3" type="ORF">ACFPZN_39980</name>
</gene>
<comment type="caution">
    <text evidence="3">The sequence shown here is derived from an EMBL/GenBank/DDBJ whole genome shotgun (WGS) entry which is preliminary data.</text>
</comment>